<dbReference type="AlphaFoldDB" id="A0A4Z1PE67"/>
<evidence type="ECO:0000313" key="2">
    <source>
        <dbReference type="EMBL" id="TID19601.1"/>
    </source>
</evidence>
<name>A0A4Z1PE67_9PEZI</name>
<evidence type="ECO:0000313" key="3">
    <source>
        <dbReference type="Proteomes" id="UP000298493"/>
    </source>
</evidence>
<accession>A0A4Z1PE67</accession>
<feature type="region of interest" description="Disordered" evidence="1">
    <location>
        <begin position="1"/>
        <end position="33"/>
    </location>
</feature>
<organism evidence="2 3">
    <name type="scientific">Venturia nashicola</name>
    <dbReference type="NCBI Taxonomy" id="86259"/>
    <lineage>
        <taxon>Eukaryota</taxon>
        <taxon>Fungi</taxon>
        <taxon>Dikarya</taxon>
        <taxon>Ascomycota</taxon>
        <taxon>Pezizomycotina</taxon>
        <taxon>Dothideomycetes</taxon>
        <taxon>Pleosporomycetidae</taxon>
        <taxon>Venturiales</taxon>
        <taxon>Venturiaceae</taxon>
        <taxon>Venturia</taxon>
    </lineage>
</organism>
<dbReference type="EMBL" id="SNSC02000012">
    <property type="protein sequence ID" value="TID19601.1"/>
    <property type="molecule type" value="Genomic_DNA"/>
</dbReference>
<proteinExistence type="predicted"/>
<dbReference type="InterPro" id="IPR011333">
    <property type="entry name" value="SKP1/BTB/POZ_sf"/>
</dbReference>
<protein>
    <recommendedName>
        <fullName evidence="4">BTB domain-containing protein</fullName>
    </recommendedName>
</protein>
<evidence type="ECO:0008006" key="4">
    <source>
        <dbReference type="Google" id="ProtNLM"/>
    </source>
</evidence>
<keyword evidence="3" id="KW-1185">Reference proteome</keyword>
<feature type="region of interest" description="Disordered" evidence="1">
    <location>
        <begin position="223"/>
        <end position="294"/>
    </location>
</feature>
<gene>
    <name evidence="2" type="ORF">E6O75_ATG06939</name>
</gene>
<feature type="compositionally biased region" description="Basic and acidic residues" evidence="1">
    <location>
        <begin position="284"/>
        <end position="294"/>
    </location>
</feature>
<reference evidence="2 3" key="1">
    <citation type="submission" date="2019-04" db="EMBL/GenBank/DDBJ databases">
        <title>High contiguity whole genome sequence and gene annotation resource for two Venturia nashicola isolates.</title>
        <authorList>
            <person name="Prokchorchik M."/>
            <person name="Won K."/>
            <person name="Lee Y."/>
            <person name="Choi E.D."/>
            <person name="Segonzac C."/>
            <person name="Sohn K.H."/>
        </authorList>
    </citation>
    <scope>NUCLEOTIDE SEQUENCE [LARGE SCALE GENOMIC DNA]</scope>
    <source>
        <strain evidence="2 3">PRI2</strain>
    </source>
</reference>
<evidence type="ECO:0000256" key="1">
    <source>
        <dbReference type="SAM" id="MobiDB-lite"/>
    </source>
</evidence>
<sequence length="294" mass="33373">MPPKKPLPTPSVNTPAPQRTKRKRGETENVSTRPVHYTTHGESLITGKVTEFAVGNKKFSIHDTLSKANSPYIADLLRKAKRENVTEISILADPRLFKYFYTWLYDKDGLFLYKAIDFHGPISPGYPYNALIRMYMLAHELRVPSFANAVLHKAMEVHRAMDQVCDASTITLLYKEELQRKPIHTLFVDMVAFHVHRDEISDWDNLDFVKAVAYRLVVLRDDSPKTPSPPSSKIYFISDIPDPEPEPEAETETGAIEEDDDDDDCVFISSNPANAGRASRAPTVKRERSVQREA</sequence>
<feature type="compositionally biased region" description="Acidic residues" evidence="1">
    <location>
        <begin position="241"/>
        <end position="265"/>
    </location>
</feature>
<comment type="caution">
    <text evidence="2">The sequence shown here is derived from an EMBL/GenBank/DDBJ whole genome shotgun (WGS) entry which is preliminary data.</text>
</comment>
<dbReference type="Proteomes" id="UP000298493">
    <property type="component" value="Unassembled WGS sequence"/>
</dbReference>
<dbReference type="Gene3D" id="3.30.710.10">
    <property type="entry name" value="Potassium Channel Kv1.1, Chain A"/>
    <property type="match status" value="1"/>
</dbReference>